<organism evidence="2 3">
    <name type="scientific">Ktedonosporobacter rubrisoli</name>
    <dbReference type="NCBI Taxonomy" id="2509675"/>
    <lineage>
        <taxon>Bacteria</taxon>
        <taxon>Bacillati</taxon>
        <taxon>Chloroflexota</taxon>
        <taxon>Ktedonobacteria</taxon>
        <taxon>Ktedonobacterales</taxon>
        <taxon>Ktedonosporobacteraceae</taxon>
        <taxon>Ktedonosporobacter</taxon>
    </lineage>
</organism>
<dbReference type="Pfam" id="PF01636">
    <property type="entry name" value="APH"/>
    <property type="match status" value="1"/>
</dbReference>
<evidence type="ECO:0000259" key="1">
    <source>
        <dbReference type="Pfam" id="PF01636"/>
    </source>
</evidence>
<dbReference type="PANTHER" id="PTHR40086">
    <property type="entry name" value="PHOSPHOTRANSFERASE YTMP-RELATED"/>
    <property type="match status" value="1"/>
</dbReference>
<dbReference type="KEGG" id="kbs:EPA93_14770"/>
<dbReference type="OrthoDB" id="179763at2"/>
<gene>
    <name evidence="2" type="ORF">EPA93_14770</name>
</gene>
<keyword evidence="3" id="KW-1185">Reference proteome</keyword>
<dbReference type="Proteomes" id="UP000290365">
    <property type="component" value="Chromosome"/>
</dbReference>
<dbReference type="Gene3D" id="3.90.1200.10">
    <property type="match status" value="1"/>
</dbReference>
<dbReference type="PANTHER" id="PTHR40086:SF1">
    <property type="entry name" value="CELL CYCLE REGULATOR CCRZ"/>
    <property type="match status" value="1"/>
</dbReference>
<proteinExistence type="predicted"/>
<evidence type="ECO:0000313" key="2">
    <source>
        <dbReference type="EMBL" id="QBD77193.1"/>
    </source>
</evidence>
<evidence type="ECO:0000313" key="3">
    <source>
        <dbReference type="Proteomes" id="UP000290365"/>
    </source>
</evidence>
<protein>
    <recommendedName>
        <fullName evidence="1">Aminoglycoside phosphotransferase domain-containing protein</fullName>
    </recommendedName>
</protein>
<dbReference type="InterPro" id="IPR011009">
    <property type="entry name" value="Kinase-like_dom_sf"/>
</dbReference>
<sequence>MKAQDAPEEISMTALEERICAYLQLTVQPTQWRVVQSYCTIAPSFVWASPYIKVFVKLGINYRLIQYLANSQLTPSYLAGGIFANTTITVQEYVQAAPLNYAWKSGDFRSLAGLLKHLQSLQALRRYVSASYNESYRDLLTRSLRCSKAFCQHSYIQDMAYRKEIEDLLEQAECSLSHIQGSGLVPSHGDIHHGNVLVTPTSMYLVDWETFHLSDPLHDLADMLWWMCPATQWEEILTLFQVDLTNPQQRNRFYFQVLTSALQKSLWCAHLQQAFLARRYLTDAHLAARQTPPNEFVPVHPEFPPANEARSYENFVRDHFLL</sequence>
<dbReference type="AlphaFoldDB" id="A0A4P6JPP4"/>
<dbReference type="SUPFAM" id="SSF56112">
    <property type="entry name" value="Protein kinase-like (PK-like)"/>
    <property type="match status" value="1"/>
</dbReference>
<dbReference type="InterPro" id="IPR002575">
    <property type="entry name" value="Aminoglycoside_PTrfase"/>
</dbReference>
<dbReference type="InterPro" id="IPR052077">
    <property type="entry name" value="CcrZ_PhaseVar_Mediator"/>
</dbReference>
<accession>A0A4P6JPP4</accession>
<name>A0A4P6JPP4_KTERU</name>
<feature type="domain" description="Aminoglycoside phosphotransferase" evidence="1">
    <location>
        <begin position="106"/>
        <end position="242"/>
    </location>
</feature>
<reference evidence="2 3" key="1">
    <citation type="submission" date="2019-01" db="EMBL/GenBank/DDBJ databases">
        <title>Ktedonosporobacter rubrisoli SCAWS-G2.</title>
        <authorList>
            <person name="Huang Y."/>
            <person name="Yan B."/>
        </authorList>
    </citation>
    <scope>NUCLEOTIDE SEQUENCE [LARGE SCALE GENOMIC DNA]</scope>
    <source>
        <strain evidence="2 3">SCAWS-G2</strain>
    </source>
</reference>
<dbReference type="EMBL" id="CP035758">
    <property type="protein sequence ID" value="QBD77193.1"/>
    <property type="molecule type" value="Genomic_DNA"/>
</dbReference>